<dbReference type="AlphaFoldDB" id="A0ABD0JYB1"/>
<comment type="subcellular location">
    <subcellularLocation>
        <location evidence="2">Endosome membrane</location>
        <topology evidence="2">Peripheral membrane protein</topology>
    </subcellularLocation>
    <subcellularLocation>
        <location evidence="1">Late endosome membrane</location>
    </subcellularLocation>
    <subcellularLocation>
        <location evidence="3">Lysosome membrane</location>
        <topology evidence="3">Peripheral membrane protein</topology>
        <orientation evidence="3">Cytoplasmic side</orientation>
    </subcellularLocation>
</comment>
<feature type="transmembrane region" description="Helical" evidence="8">
    <location>
        <begin position="101"/>
        <end position="124"/>
    </location>
</feature>
<dbReference type="PANTHER" id="PTHR23292">
    <property type="entry name" value="LIPOPOLYSACCHARIDE-INDUCED TUMOR NECROSIS FACTOR-ALPHA FACTOR"/>
    <property type="match status" value="1"/>
</dbReference>
<dbReference type="InterPro" id="IPR037519">
    <property type="entry name" value="LITAF_fam"/>
</dbReference>
<proteinExistence type="inferred from homology"/>
<dbReference type="InterPro" id="IPR006629">
    <property type="entry name" value="LITAF"/>
</dbReference>
<keyword evidence="5" id="KW-0479">Metal-binding</keyword>
<dbReference type="EMBL" id="JACVVK020000296">
    <property type="protein sequence ID" value="KAK7479726.1"/>
    <property type="molecule type" value="Genomic_DNA"/>
</dbReference>
<evidence type="ECO:0000256" key="4">
    <source>
        <dbReference type="ARBA" id="ARBA00005975"/>
    </source>
</evidence>
<dbReference type="SMART" id="SM00714">
    <property type="entry name" value="LITAF"/>
    <property type="match status" value="1"/>
</dbReference>
<sequence length="145" mass="15341">MSAVPNKDTPGPAIYDSTIPGQAQVGYGPGAPPPPGYGAPPPVYGPGATTVIIQPSAEQIHAGTVQHSSVAFYSEQPTTVLCRHCQQTTVTTVSTGYSDKAWTYAAILLAIGCWLGCCVIPFFVVRDHVHRCGNCGKEVGRMFYK</sequence>
<accession>A0ABD0JYB1</accession>
<evidence type="ECO:0000256" key="6">
    <source>
        <dbReference type="ARBA" id="ARBA00022833"/>
    </source>
</evidence>
<dbReference type="GO" id="GO:0031902">
    <property type="term" value="C:late endosome membrane"/>
    <property type="evidence" value="ECO:0007669"/>
    <property type="project" value="UniProtKB-SubCell"/>
</dbReference>
<evidence type="ECO:0000256" key="2">
    <source>
        <dbReference type="ARBA" id="ARBA00004481"/>
    </source>
</evidence>
<reference evidence="10 11" key="1">
    <citation type="journal article" date="2023" name="Sci. Data">
        <title>Genome assembly of the Korean intertidal mud-creeper Batillaria attramentaria.</title>
        <authorList>
            <person name="Patra A.K."/>
            <person name="Ho P.T."/>
            <person name="Jun S."/>
            <person name="Lee S.J."/>
            <person name="Kim Y."/>
            <person name="Won Y.J."/>
        </authorList>
    </citation>
    <scope>NUCLEOTIDE SEQUENCE [LARGE SCALE GENOMIC DNA]</scope>
    <source>
        <strain evidence="10">Wonlab-2016</strain>
    </source>
</reference>
<comment type="similarity">
    <text evidence="4">Belongs to the CDIP1/LITAF family.</text>
</comment>
<protein>
    <recommendedName>
        <fullName evidence="9">LITAF domain-containing protein</fullName>
    </recommendedName>
</protein>
<dbReference type="PROSITE" id="PS51837">
    <property type="entry name" value="LITAF"/>
    <property type="match status" value="1"/>
</dbReference>
<evidence type="ECO:0000313" key="11">
    <source>
        <dbReference type="Proteomes" id="UP001519460"/>
    </source>
</evidence>
<feature type="domain" description="LITAF" evidence="9">
    <location>
        <begin position="62"/>
        <end position="144"/>
    </location>
</feature>
<evidence type="ECO:0000256" key="8">
    <source>
        <dbReference type="SAM" id="Phobius"/>
    </source>
</evidence>
<dbReference type="Proteomes" id="UP001519460">
    <property type="component" value="Unassembled WGS sequence"/>
</dbReference>
<dbReference type="GO" id="GO:0005765">
    <property type="term" value="C:lysosomal membrane"/>
    <property type="evidence" value="ECO:0007669"/>
    <property type="project" value="UniProtKB-SubCell"/>
</dbReference>
<keyword evidence="8" id="KW-0812">Transmembrane</keyword>
<evidence type="ECO:0000256" key="3">
    <source>
        <dbReference type="ARBA" id="ARBA00004630"/>
    </source>
</evidence>
<dbReference type="GO" id="GO:0046872">
    <property type="term" value="F:metal ion binding"/>
    <property type="evidence" value="ECO:0007669"/>
    <property type="project" value="UniProtKB-KW"/>
</dbReference>
<evidence type="ECO:0000256" key="1">
    <source>
        <dbReference type="ARBA" id="ARBA00004414"/>
    </source>
</evidence>
<organism evidence="10 11">
    <name type="scientific">Batillaria attramentaria</name>
    <dbReference type="NCBI Taxonomy" id="370345"/>
    <lineage>
        <taxon>Eukaryota</taxon>
        <taxon>Metazoa</taxon>
        <taxon>Spiralia</taxon>
        <taxon>Lophotrochozoa</taxon>
        <taxon>Mollusca</taxon>
        <taxon>Gastropoda</taxon>
        <taxon>Caenogastropoda</taxon>
        <taxon>Sorbeoconcha</taxon>
        <taxon>Cerithioidea</taxon>
        <taxon>Batillariidae</taxon>
        <taxon>Batillaria</taxon>
    </lineage>
</organism>
<dbReference type="Pfam" id="PF10601">
    <property type="entry name" value="zf-LITAF-like"/>
    <property type="match status" value="1"/>
</dbReference>
<keyword evidence="7 8" id="KW-0472">Membrane</keyword>
<keyword evidence="6" id="KW-0862">Zinc</keyword>
<gene>
    <name evidence="10" type="ORF">BaRGS_00029002</name>
</gene>
<keyword evidence="11" id="KW-1185">Reference proteome</keyword>
<evidence type="ECO:0000313" key="10">
    <source>
        <dbReference type="EMBL" id="KAK7479726.1"/>
    </source>
</evidence>
<evidence type="ECO:0000256" key="7">
    <source>
        <dbReference type="ARBA" id="ARBA00023136"/>
    </source>
</evidence>
<evidence type="ECO:0000256" key="5">
    <source>
        <dbReference type="ARBA" id="ARBA00022723"/>
    </source>
</evidence>
<evidence type="ECO:0000259" key="9">
    <source>
        <dbReference type="PROSITE" id="PS51837"/>
    </source>
</evidence>
<comment type="caution">
    <text evidence="10">The sequence shown here is derived from an EMBL/GenBank/DDBJ whole genome shotgun (WGS) entry which is preliminary data.</text>
</comment>
<dbReference type="PANTHER" id="PTHR23292:SF6">
    <property type="entry name" value="FI16602P1-RELATED"/>
    <property type="match status" value="1"/>
</dbReference>
<keyword evidence="8" id="KW-1133">Transmembrane helix</keyword>
<name>A0ABD0JYB1_9CAEN</name>